<accession>A0A9Q1K9S4</accession>
<organism evidence="2 3">
    <name type="scientific">Carnegiea gigantea</name>
    <dbReference type="NCBI Taxonomy" id="171969"/>
    <lineage>
        <taxon>Eukaryota</taxon>
        <taxon>Viridiplantae</taxon>
        <taxon>Streptophyta</taxon>
        <taxon>Embryophyta</taxon>
        <taxon>Tracheophyta</taxon>
        <taxon>Spermatophyta</taxon>
        <taxon>Magnoliopsida</taxon>
        <taxon>eudicotyledons</taxon>
        <taxon>Gunneridae</taxon>
        <taxon>Pentapetalae</taxon>
        <taxon>Caryophyllales</taxon>
        <taxon>Cactineae</taxon>
        <taxon>Cactaceae</taxon>
        <taxon>Cactoideae</taxon>
        <taxon>Echinocereeae</taxon>
        <taxon>Carnegiea</taxon>
    </lineage>
</organism>
<dbReference type="Pfam" id="PF00076">
    <property type="entry name" value="RRM_1"/>
    <property type="match status" value="1"/>
</dbReference>
<dbReference type="InterPro" id="IPR000504">
    <property type="entry name" value="RRM_dom"/>
</dbReference>
<name>A0A9Q1K9S4_9CARY</name>
<sequence length="225" mass="26395">MGREEREEFSEFSGFINNLPHNLDTHGLKGIFQRAGKVSDSYMSTRKTRRNTMRFGFVRLWNRIDRQKRSQFAWLVSKKGNDFDHTGIKSGEPLVLANVRVKMRKSKGGIRMFNCQENQSHKKFLKGLANSEFEDLVCTSNEPRDLASIASAIINGHDQCMKIHALSSFRFILTFRTLEMMEETLKKQEELDLWFSEIKKWSRYDCCENRRVWLEIHGVPSHGWL</sequence>
<dbReference type="InterPro" id="IPR012677">
    <property type="entry name" value="Nucleotide-bd_a/b_plait_sf"/>
</dbReference>
<evidence type="ECO:0000313" key="3">
    <source>
        <dbReference type="Proteomes" id="UP001153076"/>
    </source>
</evidence>
<evidence type="ECO:0000259" key="1">
    <source>
        <dbReference type="Pfam" id="PF00076"/>
    </source>
</evidence>
<dbReference type="SUPFAM" id="SSF54928">
    <property type="entry name" value="RNA-binding domain, RBD"/>
    <property type="match status" value="1"/>
</dbReference>
<dbReference type="Gene3D" id="3.30.70.330">
    <property type="match status" value="1"/>
</dbReference>
<dbReference type="OrthoDB" id="1749483at2759"/>
<feature type="domain" description="RRM" evidence="1">
    <location>
        <begin position="15"/>
        <end position="60"/>
    </location>
</feature>
<reference evidence="2" key="1">
    <citation type="submission" date="2022-04" db="EMBL/GenBank/DDBJ databases">
        <title>Carnegiea gigantea Genome sequencing and assembly v2.</title>
        <authorList>
            <person name="Copetti D."/>
            <person name="Sanderson M.J."/>
            <person name="Burquez A."/>
            <person name="Wojciechowski M.F."/>
        </authorList>
    </citation>
    <scope>NUCLEOTIDE SEQUENCE</scope>
    <source>
        <strain evidence="2">SGP5-SGP5p</strain>
        <tissue evidence="2">Aerial part</tissue>
    </source>
</reference>
<dbReference type="AlphaFoldDB" id="A0A9Q1K9S4"/>
<dbReference type="Proteomes" id="UP001153076">
    <property type="component" value="Unassembled WGS sequence"/>
</dbReference>
<gene>
    <name evidence="2" type="ORF">Cgig2_001743</name>
</gene>
<proteinExistence type="predicted"/>
<protein>
    <recommendedName>
        <fullName evidence="1">RRM domain-containing protein</fullName>
    </recommendedName>
</protein>
<dbReference type="EMBL" id="JAKOGI010000220">
    <property type="protein sequence ID" value="KAJ8439403.1"/>
    <property type="molecule type" value="Genomic_DNA"/>
</dbReference>
<comment type="caution">
    <text evidence="2">The sequence shown here is derived from an EMBL/GenBank/DDBJ whole genome shotgun (WGS) entry which is preliminary data.</text>
</comment>
<dbReference type="InterPro" id="IPR035979">
    <property type="entry name" value="RBD_domain_sf"/>
</dbReference>
<dbReference type="GO" id="GO:0003723">
    <property type="term" value="F:RNA binding"/>
    <property type="evidence" value="ECO:0007669"/>
    <property type="project" value="InterPro"/>
</dbReference>
<keyword evidence="3" id="KW-1185">Reference proteome</keyword>
<evidence type="ECO:0000313" key="2">
    <source>
        <dbReference type="EMBL" id="KAJ8439403.1"/>
    </source>
</evidence>